<dbReference type="RefSeq" id="XP_007770501.1">
    <property type="nucleotide sequence ID" value="XM_007772311.1"/>
</dbReference>
<feature type="transmembrane region" description="Helical" evidence="2">
    <location>
        <begin position="76"/>
        <end position="107"/>
    </location>
</feature>
<keyword evidence="4" id="KW-1185">Reference proteome</keyword>
<feature type="compositionally biased region" description="Polar residues" evidence="1">
    <location>
        <begin position="372"/>
        <end position="388"/>
    </location>
</feature>
<evidence type="ECO:0000256" key="1">
    <source>
        <dbReference type="SAM" id="MobiDB-lite"/>
    </source>
</evidence>
<organism evidence="3 4">
    <name type="scientific">Coniophora puteana (strain RWD-64-598)</name>
    <name type="common">Brown rot fungus</name>
    <dbReference type="NCBI Taxonomy" id="741705"/>
    <lineage>
        <taxon>Eukaryota</taxon>
        <taxon>Fungi</taxon>
        <taxon>Dikarya</taxon>
        <taxon>Basidiomycota</taxon>
        <taxon>Agaricomycotina</taxon>
        <taxon>Agaricomycetes</taxon>
        <taxon>Agaricomycetidae</taxon>
        <taxon>Boletales</taxon>
        <taxon>Coniophorineae</taxon>
        <taxon>Coniophoraceae</taxon>
        <taxon>Coniophora</taxon>
    </lineage>
</organism>
<dbReference type="EMBL" id="JH711581">
    <property type="protein sequence ID" value="EIW78800.1"/>
    <property type="molecule type" value="Genomic_DNA"/>
</dbReference>
<proteinExistence type="predicted"/>
<feature type="transmembrane region" description="Helical" evidence="2">
    <location>
        <begin position="207"/>
        <end position="228"/>
    </location>
</feature>
<evidence type="ECO:0000256" key="2">
    <source>
        <dbReference type="SAM" id="Phobius"/>
    </source>
</evidence>
<dbReference type="Proteomes" id="UP000053558">
    <property type="component" value="Unassembled WGS sequence"/>
</dbReference>
<name>A0A5M3MIQ0_CONPW</name>
<keyword evidence="2" id="KW-0472">Membrane</keyword>
<protein>
    <submittedName>
        <fullName evidence="3">Uncharacterized protein</fullName>
    </submittedName>
</protein>
<comment type="caution">
    <text evidence="3">The sequence shown here is derived from an EMBL/GenBank/DDBJ whole genome shotgun (WGS) entry which is preliminary data.</text>
</comment>
<evidence type="ECO:0000313" key="4">
    <source>
        <dbReference type="Proteomes" id="UP000053558"/>
    </source>
</evidence>
<keyword evidence="2" id="KW-1133">Transmembrane helix</keyword>
<accession>A0A5M3MIQ0</accession>
<dbReference type="AlphaFoldDB" id="A0A5M3MIQ0"/>
<reference evidence="4" key="1">
    <citation type="journal article" date="2012" name="Science">
        <title>The Paleozoic origin of enzymatic lignin decomposition reconstructed from 31 fungal genomes.</title>
        <authorList>
            <person name="Floudas D."/>
            <person name="Binder M."/>
            <person name="Riley R."/>
            <person name="Barry K."/>
            <person name="Blanchette R.A."/>
            <person name="Henrissat B."/>
            <person name="Martinez A.T."/>
            <person name="Otillar R."/>
            <person name="Spatafora J.W."/>
            <person name="Yadav J.S."/>
            <person name="Aerts A."/>
            <person name="Benoit I."/>
            <person name="Boyd A."/>
            <person name="Carlson A."/>
            <person name="Copeland A."/>
            <person name="Coutinho P.M."/>
            <person name="de Vries R.P."/>
            <person name="Ferreira P."/>
            <person name="Findley K."/>
            <person name="Foster B."/>
            <person name="Gaskell J."/>
            <person name="Glotzer D."/>
            <person name="Gorecki P."/>
            <person name="Heitman J."/>
            <person name="Hesse C."/>
            <person name="Hori C."/>
            <person name="Igarashi K."/>
            <person name="Jurgens J.A."/>
            <person name="Kallen N."/>
            <person name="Kersten P."/>
            <person name="Kohler A."/>
            <person name="Kuees U."/>
            <person name="Kumar T.K.A."/>
            <person name="Kuo A."/>
            <person name="LaButti K."/>
            <person name="Larrondo L.F."/>
            <person name="Lindquist E."/>
            <person name="Ling A."/>
            <person name="Lombard V."/>
            <person name="Lucas S."/>
            <person name="Lundell T."/>
            <person name="Martin R."/>
            <person name="McLaughlin D.J."/>
            <person name="Morgenstern I."/>
            <person name="Morin E."/>
            <person name="Murat C."/>
            <person name="Nagy L.G."/>
            <person name="Nolan M."/>
            <person name="Ohm R.A."/>
            <person name="Patyshakuliyeva A."/>
            <person name="Rokas A."/>
            <person name="Ruiz-Duenas F.J."/>
            <person name="Sabat G."/>
            <person name="Salamov A."/>
            <person name="Samejima M."/>
            <person name="Schmutz J."/>
            <person name="Slot J.C."/>
            <person name="St John F."/>
            <person name="Stenlid J."/>
            <person name="Sun H."/>
            <person name="Sun S."/>
            <person name="Syed K."/>
            <person name="Tsang A."/>
            <person name="Wiebenga A."/>
            <person name="Young D."/>
            <person name="Pisabarro A."/>
            <person name="Eastwood D.C."/>
            <person name="Martin F."/>
            <person name="Cullen D."/>
            <person name="Grigoriev I.V."/>
            <person name="Hibbett D.S."/>
        </authorList>
    </citation>
    <scope>NUCLEOTIDE SEQUENCE [LARGE SCALE GENOMIC DNA]</scope>
    <source>
        <strain evidence="4">RWD-64-598 SS2</strain>
    </source>
</reference>
<sequence length="397" mass="43619">MSSVSLQQELDSEVSDFITAGYSTVAATTLVVYDLYAVLGNIICNHPIIKRKTVITLFRSSMMALRVYGLLGRSRAVLIGLSICFTITFAINITSAVLGMAHGYITIATYAVFEFNFCTLNTPSTLLWTYPATSMLILGFDIILCALAVHHAVKHLPPSFWCHPLHMAASMRALIIRDNLVYFFFTLMSNMLLAVEFSPYIVYTTLWTILSILVQETVLALVGPWLIINLRKSFELTTGDEVSGSRELTSVAFASIPPVETVGNVAEDEVLQGSGRVSHTYLGDEVYNLTDRVYNIFPYLIIPLCSRMPGTDDGDTLEIKSSNLKDTSGYWCPLDVDIDGTDGPGSKVDNHWDDASTSVITHDADHTDGDVYTSSSGEDSEGYQSTFEDNNEKAEAG</sequence>
<feature type="transmembrane region" description="Helical" evidence="2">
    <location>
        <begin position="127"/>
        <end position="149"/>
    </location>
</feature>
<dbReference type="KEGG" id="cput:CONPUDRAFT_74401"/>
<dbReference type="GeneID" id="19209234"/>
<gene>
    <name evidence="3" type="ORF">CONPUDRAFT_74401</name>
</gene>
<feature type="region of interest" description="Disordered" evidence="1">
    <location>
        <begin position="359"/>
        <end position="397"/>
    </location>
</feature>
<feature type="transmembrane region" description="Helical" evidence="2">
    <location>
        <begin position="20"/>
        <end position="43"/>
    </location>
</feature>
<feature type="transmembrane region" description="Helical" evidence="2">
    <location>
        <begin position="180"/>
        <end position="201"/>
    </location>
</feature>
<keyword evidence="2" id="KW-0812">Transmembrane</keyword>
<evidence type="ECO:0000313" key="3">
    <source>
        <dbReference type="EMBL" id="EIW78800.1"/>
    </source>
</evidence>